<dbReference type="GO" id="GO:0006622">
    <property type="term" value="P:protein targeting to lysosome"/>
    <property type="evidence" value="ECO:0007669"/>
    <property type="project" value="TreeGrafter"/>
</dbReference>
<dbReference type="GO" id="GO:0004672">
    <property type="term" value="F:protein kinase activity"/>
    <property type="evidence" value="ECO:0007669"/>
    <property type="project" value="InterPro"/>
</dbReference>
<feature type="region of interest" description="Disordered" evidence="3">
    <location>
        <begin position="532"/>
        <end position="637"/>
    </location>
</feature>
<dbReference type="AlphaFoldDB" id="A0A0D2VLC3"/>
<dbReference type="GO" id="GO:0003779">
    <property type="term" value="F:actin binding"/>
    <property type="evidence" value="ECO:0007669"/>
    <property type="project" value="InterPro"/>
</dbReference>
<name>A0A0D2VLC3_CAPO3</name>
<dbReference type="PROSITE" id="PS50195">
    <property type="entry name" value="PX"/>
    <property type="match status" value="1"/>
</dbReference>
<dbReference type="PROSITE" id="PS50011">
    <property type="entry name" value="PROTEIN_KINASE_DOM"/>
    <property type="match status" value="1"/>
</dbReference>
<evidence type="ECO:0000256" key="2">
    <source>
        <dbReference type="ARBA" id="ARBA00022490"/>
    </source>
</evidence>
<dbReference type="InParanoid" id="A0A0D2VLC3"/>
<evidence type="ECO:0000313" key="6">
    <source>
        <dbReference type="EMBL" id="KJE90912.1"/>
    </source>
</evidence>
<dbReference type="PhylomeDB" id="A0A0D2VLC3"/>
<dbReference type="Proteomes" id="UP000008743">
    <property type="component" value="Unassembled WGS sequence"/>
</dbReference>
<dbReference type="GO" id="GO:0005769">
    <property type="term" value="C:early endosome"/>
    <property type="evidence" value="ECO:0007669"/>
    <property type="project" value="TreeGrafter"/>
</dbReference>
<sequence>MMRCLVSHGNSLLFFFISFLIVFFQCPQRLWLQQRPRSPLLCLRLRRWSTTVFRCTALSKAPRRLKITRSTCCASSVGPNKDNCWRVAKRYSDFDLLHDRIQPLFPRKNLPLPPKKVFGNLTREFIEERRRGLQVYMEAVMSFPPLATLQEVKAFLDPNNYNRSFDEEALRDASMFLRSQPTWAIREPLHRMGSRIRKHYYLFSGPGSDRQLLEWVDQTPELPLPTDKIAGLFKHVYMALKHVTCVYPISFIDYRSGALVIRDICAMGSLKDRIYNCSKPRNPFMLKYFADARGTELNDVTIRRYGRQLLEALKFLHLNNIPFGHLHSGNILLDGDVCKLTDIENGLLGVPSKHRPHLMLLRKISSLPMADVYSFGHVLYEMCTGFELYDHILPPDWKPLPSTSPQLKEIIESILSETACKNGTLPTVDQLIENPYFAEAPAASTLDRTLIKMRDSVKEAMRVACSNLDAKLVEEQKRASQYRRLEREAEKKQEEKVQEMSADPKVRKSLRRKKLAEATAANNGETVSFADQLSSSGSLSSIPSTSSSSSSRPASVSRQPSTVTAASAPAPVSRQASAASMPAAPPPPSGAPAPPPPPPAGMPAPQPARGALLSSITGFNKSGLSKTKTNDRSAPKV</sequence>
<dbReference type="OrthoDB" id="41200at2759"/>
<evidence type="ECO:0000259" key="5">
    <source>
        <dbReference type="PROSITE" id="PS50195"/>
    </source>
</evidence>
<dbReference type="CDD" id="cd22062">
    <property type="entry name" value="WH2_DdVASP-like"/>
    <property type="match status" value="1"/>
</dbReference>
<dbReference type="STRING" id="595528.A0A0D2VLC3"/>
<dbReference type="Gene3D" id="1.10.510.10">
    <property type="entry name" value="Transferase(Phosphotransferase) domain 1"/>
    <property type="match status" value="1"/>
</dbReference>
<dbReference type="SUPFAM" id="SSF64268">
    <property type="entry name" value="PX domain"/>
    <property type="match status" value="1"/>
</dbReference>
<dbReference type="GO" id="GO:0045022">
    <property type="term" value="P:early endosome to late endosome transport"/>
    <property type="evidence" value="ECO:0007669"/>
    <property type="project" value="TreeGrafter"/>
</dbReference>
<dbReference type="InterPro" id="IPR036871">
    <property type="entry name" value="PX_dom_sf"/>
</dbReference>
<protein>
    <submittedName>
        <fullName evidence="6">SLOB protein kinase</fullName>
    </submittedName>
</protein>
<feature type="compositionally biased region" description="Basic and acidic residues" evidence="3">
    <location>
        <begin position="628"/>
        <end position="637"/>
    </location>
</feature>
<reference evidence="7" key="1">
    <citation type="submission" date="2011-02" db="EMBL/GenBank/DDBJ databases">
        <title>The Genome Sequence of Capsaspora owczarzaki ATCC 30864.</title>
        <authorList>
            <person name="Russ C."/>
            <person name="Cuomo C."/>
            <person name="Burger G."/>
            <person name="Gray M.W."/>
            <person name="Holland P.W.H."/>
            <person name="King N."/>
            <person name="Lang F.B.F."/>
            <person name="Roger A.J."/>
            <person name="Ruiz-Trillo I."/>
            <person name="Young S.K."/>
            <person name="Zeng Q."/>
            <person name="Gargeya S."/>
            <person name="Alvarado L."/>
            <person name="Berlin A."/>
            <person name="Chapman S.B."/>
            <person name="Chen Z."/>
            <person name="Freedman E."/>
            <person name="Gellesch M."/>
            <person name="Goldberg J."/>
            <person name="Griggs A."/>
            <person name="Gujja S."/>
            <person name="Heilman E."/>
            <person name="Heiman D."/>
            <person name="Howarth C."/>
            <person name="Mehta T."/>
            <person name="Neiman D."/>
            <person name="Pearson M."/>
            <person name="Roberts A."/>
            <person name="Saif S."/>
            <person name="Shea T."/>
            <person name="Shenoy N."/>
            <person name="Sisk P."/>
            <person name="Stolte C."/>
            <person name="Sykes S."/>
            <person name="White J."/>
            <person name="Yandava C."/>
            <person name="Haas B."/>
            <person name="Nusbaum C."/>
            <person name="Birren B."/>
        </authorList>
    </citation>
    <scope>NUCLEOTIDE SEQUENCE</scope>
    <source>
        <strain evidence="7">ATCC 30864</strain>
    </source>
</reference>
<feature type="compositionally biased region" description="Pro residues" evidence="3">
    <location>
        <begin position="583"/>
        <end position="606"/>
    </location>
</feature>
<keyword evidence="6" id="KW-0418">Kinase</keyword>
<feature type="domain" description="Protein kinase" evidence="4">
    <location>
        <begin position="150"/>
        <end position="437"/>
    </location>
</feature>
<dbReference type="InterPro" id="IPR001683">
    <property type="entry name" value="PX_dom"/>
</dbReference>
<dbReference type="GO" id="GO:0005524">
    <property type="term" value="F:ATP binding"/>
    <property type="evidence" value="ECO:0007669"/>
    <property type="project" value="InterPro"/>
</dbReference>
<dbReference type="eggNOG" id="ENOG502R2VY">
    <property type="taxonomic scope" value="Eukaryota"/>
</dbReference>
<dbReference type="SUPFAM" id="SSF56112">
    <property type="entry name" value="Protein kinase-like (PK-like)"/>
    <property type="match status" value="1"/>
</dbReference>
<feature type="compositionally biased region" description="Low complexity" evidence="3">
    <location>
        <begin position="534"/>
        <end position="582"/>
    </location>
</feature>
<dbReference type="GO" id="GO:0043271">
    <property type="term" value="P:negative regulation of monoatomic ion transport"/>
    <property type="evidence" value="ECO:0007669"/>
    <property type="project" value="TreeGrafter"/>
</dbReference>
<dbReference type="PANTHER" id="PTHR22999:SF40">
    <property type="entry name" value="PX DOMAIN-CONTAINING PROTEIN KINASE-LIKE PROTEIN"/>
    <property type="match status" value="1"/>
</dbReference>
<proteinExistence type="predicted"/>
<feature type="domain" description="PX" evidence="5">
    <location>
        <begin position="1"/>
        <end position="163"/>
    </location>
</feature>
<evidence type="ECO:0000313" key="7">
    <source>
        <dbReference type="Proteomes" id="UP000008743"/>
    </source>
</evidence>
<gene>
    <name evidence="6" type="ORF">CAOG_002145</name>
</gene>
<dbReference type="GO" id="GO:0005770">
    <property type="term" value="C:late endosome"/>
    <property type="evidence" value="ECO:0007669"/>
    <property type="project" value="TreeGrafter"/>
</dbReference>
<dbReference type="Pfam" id="PF02205">
    <property type="entry name" value="WH2"/>
    <property type="match status" value="1"/>
</dbReference>
<organism evidence="6 7">
    <name type="scientific">Capsaspora owczarzaki (strain ATCC 30864)</name>
    <dbReference type="NCBI Taxonomy" id="595528"/>
    <lineage>
        <taxon>Eukaryota</taxon>
        <taxon>Filasterea</taxon>
        <taxon>Capsaspora</taxon>
    </lineage>
</organism>
<keyword evidence="7" id="KW-1185">Reference proteome</keyword>
<evidence type="ECO:0000259" key="4">
    <source>
        <dbReference type="PROSITE" id="PS50011"/>
    </source>
</evidence>
<comment type="subcellular location">
    <subcellularLocation>
        <location evidence="1">Cytoplasm</location>
    </subcellularLocation>
</comment>
<dbReference type="InterPro" id="IPR011009">
    <property type="entry name" value="Kinase-like_dom_sf"/>
</dbReference>
<keyword evidence="6" id="KW-0808">Transferase</keyword>
<dbReference type="PANTHER" id="PTHR22999">
    <property type="entry name" value="PX SERINE/THREONINE KINASE PXK"/>
    <property type="match status" value="1"/>
</dbReference>
<dbReference type="SMART" id="SM00312">
    <property type="entry name" value="PX"/>
    <property type="match status" value="1"/>
</dbReference>
<evidence type="ECO:0000256" key="1">
    <source>
        <dbReference type="ARBA" id="ARBA00004496"/>
    </source>
</evidence>
<dbReference type="InterPro" id="IPR000719">
    <property type="entry name" value="Prot_kinase_dom"/>
</dbReference>
<dbReference type="GO" id="GO:0008333">
    <property type="term" value="P:endosome to lysosome transport"/>
    <property type="evidence" value="ECO:0007669"/>
    <property type="project" value="TreeGrafter"/>
</dbReference>
<dbReference type="Pfam" id="PF00787">
    <property type="entry name" value="PX"/>
    <property type="match status" value="1"/>
</dbReference>
<dbReference type="SMART" id="SM00220">
    <property type="entry name" value="S_TKc"/>
    <property type="match status" value="1"/>
</dbReference>
<keyword evidence="2" id="KW-0963">Cytoplasm</keyword>
<feature type="region of interest" description="Disordered" evidence="3">
    <location>
        <begin position="484"/>
        <end position="511"/>
    </location>
</feature>
<dbReference type="EMBL" id="KE346362">
    <property type="protein sequence ID" value="KJE90912.1"/>
    <property type="molecule type" value="Genomic_DNA"/>
</dbReference>
<dbReference type="InterPro" id="IPR003124">
    <property type="entry name" value="WH2_dom"/>
</dbReference>
<dbReference type="Gene3D" id="3.30.1520.10">
    <property type="entry name" value="Phox-like domain"/>
    <property type="match status" value="1"/>
</dbReference>
<feature type="compositionally biased region" description="Polar residues" evidence="3">
    <location>
        <begin position="614"/>
        <end position="627"/>
    </location>
</feature>
<feature type="compositionally biased region" description="Basic and acidic residues" evidence="3">
    <location>
        <begin position="484"/>
        <end position="506"/>
    </location>
</feature>
<dbReference type="InterPro" id="IPR051837">
    <property type="entry name" value="SortingNexin/PXDomain-PKLike"/>
</dbReference>
<evidence type="ECO:0000256" key="3">
    <source>
        <dbReference type="SAM" id="MobiDB-lite"/>
    </source>
</evidence>
<dbReference type="GO" id="GO:0005886">
    <property type="term" value="C:plasma membrane"/>
    <property type="evidence" value="ECO:0007669"/>
    <property type="project" value="TreeGrafter"/>
</dbReference>
<accession>A0A0D2VLC3</accession>
<dbReference type="GO" id="GO:0035091">
    <property type="term" value="F:phosphatidylinositol binding"/>
    <property type="evidence" value="ECO:0007669"/>
    <property type="project" value="InterPro"/>
</dbReference>